<dbReference type="STRING" id="643674.PAEH1_11675"/>
<sequence>MSVYINIQRALTNATREFLLDIKLETQAHRIALFGPSGSGKTLTIQAVSGLMSPIAVKYV</sequence>
<accession>A0A1U9K1X7</accession>
<dbReference type="AlphaFoldDB" id="A0A1U9K1X7"/>
<organism evidence="1 2">
    <name type="scientific">Paenalcaligenes hominis</name>
    <dbReference type="NCBI Taxonomy" id="643674"/>
    <lineage>
        <taxon>Bacteria</taxon>
        <taxon>Pseudomonadati</taxon>
        <taxon>Pseudomonadota</taxon>
        <taxon>Betaproteobacteria</taxon>
        <taxon>Burkholderiales</taxon>
        <taxon>Alcaligenaceae</taxon>
        <taxon>Paenalcaligenes</taxon>
    </lineage>
</organism>
<reference evidence="1 2" key="1">
    <citation type="submission" date="2017-01" db="EMBL/GenBank/DDBJ databases">
        <title>Complete Genome Sequence of Paenalcaligenes hominis, Isolated from a paraplegic Patient with neurogenic bladder.</title>
        <authorList>
            <person name="Mukhopadhyay R."/>
            <person name="Joaquin J."/>
            <person name="Hogue R."/>
            <person name="Kilaru A."/>
            <person name="Jospin G."/>
            <person name="Mars K."/>
            <person name="Eisen J.A."/>
            <person name="Chaturvedi V."/>
        </authorList>
    </citation>
    <scope>NUCLEOTIDE SEQUENCE [LARGE SCALE GENOMIC DNA]</scope>
    <source>
        <strain evidence="1 2">15S00501</strain>
    </source>
</reference>
<gene>
    <name evidence="1" type="ORF">PAEH1_11675</name>
</gene>
<protein>
    <recommendedName>
        <fullName evidence="3">ABC transporter domain-containing protein</fullName>
    </recommendedName>
</protein>
<evidence type="ECO:0008006" key="3">
    <source>
        <dbReference type="Google" id="ProtNLM"/>
    </source>
</evidence>
<dbReference type="Gene3D" id="3.40.50.300">
    <property type="entry name" value="P-loop containing nucleotide triphosphate hydrolases"/>
    <property type="match status" value="1"/>
</dbReference>
<dbReference type="KEGG" id="phn:PAEH1_11675"/>
<dbReference type="EMBL" id="CP019697">
    <property type="protein sequence ID" value="AQS52037.1"/>
    <property type="molecule type" value="Genomic_DNA"/>
</dbReference>
<evidence type="ECO:0000313" key="1">
    <source>
        <dbReference type="EMBL" id="AQS52037.1"/>
    </source>
</evidence>
<name>A0A1U9K1X7_9BURK</name>
<evidence type="ECO:0000313" key="2">
    <source>
        <dbReference type="Proteomes" id="UP000189369"/>
    </source>
</evidence>
<dbReference type="SUPFAM" id="SSF52540">
    <property type="entry name" value="P-loop containing nucleoside triphosphate hydrolases"/>
    <property type="match status" value="1"/>
</dbReference>
<dbReference type="InterPro" id="IPR027417">
    <property type="entry name" value="P-loop_NTPase"/>
</dbReference>
<dbReference type="Proteomes" id="UP000189369">
    <property type="component" value="Chromosome"/>
</dbReference>
<proteinExistence type="predicted"/>